<dbReference type="CDD" id="cd13426">
    <property type="entry name" value="Peptidase_G1"/>
    <property type="match status" value="1"/>
</dbReference>
<evidence type="ECO:0000313" key="4">
    <source>
        <dbReference type="EMBL" id="QHA08963.1"/>
    </source>
</evidence>
<sequence>MGTNTGTRRNRFTGRAAAAGLLLAAAALVPACAGTSAAASTGFGPQAKRFQDSNWGGYVATGSFGTIAGSWTEPHVTCNSSNDLFAPWVGLDGYGSQTVEQTGVQTDCSSGSPVLSAWYEMYPAAPVYWDDPVSEGDTITASAVSNGGGNYTLTLTDNTRGWTEHVDQNLGAQNASAEAVIESPTQSYPSFSELDFSGVTVDGQSFDATNPQAFTSGGYAPGPLSGGSFSMTPNGAARTPHVPAERPGVIRY</sequence>
<dbReference type="InterPro" id="IPR038656">
    <property type="entry name" value="Peptidase_G1_sf"/>
</dbReference>
<dbReference type="InterPro" id="IPR000250">
    <property type="entry name" value="Peptidase_G1"/>
</dbReference>
<feature type="signal peptide" evidence="3">
    <location>
        <begin position="1"/>
        <end position="33"/>
    </location>
</feature>
<name>A0A6I6N7P5_9ACTN</name>
<dbReference type="InterPro" id="IPR006311">
    <property type="entry name" value="TAT_signal"/>
</dbReference>
<feature type="region of interest" description="Disordered" evidence="2">
    <location>
        <begin position="217"/>
        <end position="252"/>
    </location>
</feature>
<feature type="active site" description="Proton acceptor" evidence="1">
    <location>
        <position position="182"/>
    </location>
</feature>
<dbReference type="Gene3D" id="2.60.120.700">
    <property type="entry name" value="Peptidase G1"/>
    <property type="match status" value="1"/>
</dbReference>
<dbReference type="EMBL" id="CP047020">
    <property type="protein sequence ID" value="QHA08963.1"/>
    <property type="molecule type" value="Genomic_DNA"/>
</dbReference>
<accession>A0A6I6N7P5</accession>
<evidence type="ECO:0000313" key="5">
    <source>
        <dbReference type="Proteomes" id="UP000436138"/>
    </source>
</evidence>
<evidence type="ECO:0000256" key="3">
    <source>
        <dbReference type="SAM" id="SignalP"/>
    </source>
</evidence>
<evidence type="ECO:0000256" key="1">
    <source>
        <dbReference type="PIRSR" id="PIRSR600250-50"/>
    </source>
</evidence>
<feature type="chain" id="PRO_5039435209" description="Peptidase A4 family protein" evidence="3">
    <location>
        <begin position="34"/>
        <end position="252"/>
    </location>
</feature>
<dbReference type="SUPFAM" id="SSF49899">
    <property type="entry name" value="Concanavalin A-like lectins/glucanases"/>
    <property type="match status" value="1"/>
</dbReference>
<reference evidence="4 5" key="1">
    <citation type="submission" date="2019-12" db="EMBL/GenBank/DDBJ databases">
        <title>Streptomyces sp. strain T44 isolated from rhizosphere soil of Broussonetia papyrifera.</title>
        <authorList>
            <person name="Mo P."/>
        </authorList>
    </citation>
    <scope>NUCLEOTIDE SEQUENCE [LARGE SCALE GENOMIC DNA]</scope>
    <source>
        <strain evidence="4 5">T44</strain>
    </source>
</reference>
<evidence type="ECO:0008006" key="6">
    <source>
        <dbReference type="Google" id="ProtNLM"/>
    </source>
</evidence>
<dbReference type="Proteomes" id="UP000436138">
    <property type="component" value="Chromosome"/>
</dbReference>
<keyword evidence="5" id="KW-1185">Reference proteome</keyword>
<evidence type="ECO:0000256" key="2">
    <source>
        <dbReference type="SAM" id="MobiDB-lite"/>
    </source>
</evidence>
<dbReference type="InterPro" id="IPR013320">
    <property type="entry name" value="ConA-like_dom_sf"/>
</dbReference>
<protein>
    <recommendedName>
        <fullName evidence="6">Peptidase A4 family protein</fullName>
    </recommendedName>
</protein>
<dbReference type="Pfam" id="PF01828">
    <property type="entry name" value="Peptidase_A4"/>
    <property type="match status" value="1"/>
</dbReference>
<keyword evidence="3" id="KW-0732">Signal</keyword>
<dbReference type="RefSeq" id="WP_158928890.1">
    <property type="nucleotide sequence ID" value="NZ_CP047020.1"/>
</dbReference>
<dbReference type="GO" id="GO:0006508">
    <property type="term" value="P:proteolysis"/>
    <property type="evidence" value="ECO:0007669"/>
    <property type="project" value="InterPro"/>
</dbReference>
<dbReference type="GO" id="GO:0070007">
    <property type="term" value="F:glutamic-type endopeptidase activity"/>
    <property type="evidence" value="ECO:0007669"/>
    <property type="project" value="InterPro"/>
</dbReference>
<gene>
    <name evidence="4" type="ORF">GQF42_42125</name>
</gene>
<dbReference type="KEGG" id="sbro:GQF42_42125"/>
<dbReference type="AlphaFoldDB" id="A0A6I6N7P5"/>
<proteinExistence type="predicted"/>
<organism evidence="4 5">
    <name type="scientific">Streptomyces broussonetiae</name>
    <dbReference type="NCBI Taxonomy" id="2686304"/>
    <lineage>
        <taxon>Bacteria</taxon>
        <taxon>Bacillati</taxon>
        <taxon>Actinomycetota</taxon>
        <taxon>Actinomycetes</taxon>
        <taxon>Kitasatosporales</taxon>
        <taxon>Streptomycetaceae</taxon>
        <taxon>Streptomyces</taxon>
    </lineage>
</organism>
<dbReference type="PROSITE" id="PS51318">
    <property type="entry name" value="TAT"/>
    <property type="match status" value="1"/>
</dbReference>